<organism evidence="1 2">
    <name type="scientific">Fusarium phyllophilum</name>
    <dbReference type="NCBI Taxonomy" id="47803"/>
    <lineage>
        <taxon>Eukaryota</taxon>
        <taxon>Fungi</taxon>
        <taxon>Dikarya</taxon>
        <taxon>Ascomycota</taxon>
        <taxon>Pezizomycotina</taxon>
        <taxon>Sordariomycetes</taxon>
        <taxon>Hypocreomycetidae</taxon>
        <taxon>Hypocreales</taxon>
        <taxon>Nectriaceae</taxon>
        <taxon>Fusarium</taxon>
        <taxon>Fusarium fujikuroi species complex</taxon>
    </lineage>
</organism>
<protein>
    <submittedName>
        <fullName evidence="1">Uncharacterized protein</fullName>
    </submittedName>
</protein>
<dbReference type="AlphaFoldDB" id="A0A8H5I9I0"/>
<evidence type="ECO:0000313" key="1">
    <source>
        <dbReference type="EMBL" id="KAF5530251.1"/>
    </source>
</evidence>
<evidence type="ECO:0000313" key="2">
    <source>
        <dbReference type="Proteomes" id="UP000582016"/>
    </source>
</evidence>
<dbReference type="EMBL" id="JAAOAQ010001112">
    <property type="protein sequence ID" value="KAF5530251.1"/>
    <property type="molecule type" value="Genomic_DNA"/>
</dbReference>
<name>A0A8H5I9I0_9HYPO</name>
<reference evidence="1 2" key="1">
    <citation type="submission" date="2020-05" db="EMBL/GenBank/DDBJ databases">
        <title>Identification and distribution of gene clusters putatively required for synthesis of sphingolipid metabolism inhibitors in phylogenetically diverse species of the filamentous fungus Fusarium.</title>
        <authorList>
            <person name="Kim H.-S."/>
            <person name="Busman M."/>
            <person name="Brown D.W."/>
            <person name="Divon H."/>
            <person name="Uhlig S."/>
            <person name="Proctor R.H."/>
        </authorList>
    </citation>
    <scope>NUCLEOTIDE SEQUENCE [LARGE SCALE GENOMIC DNA]</scope>
    <source>
        <strain evidence="1 2">NRRL 13617</strain>
    </source>
</reference>
<comment type="caution">
    <text evidence="1">The sequence shown here is derived from an EMBL/GenBank/DDBJ whole genome shotgun (WGS) entry which is preliminary data.</text>
</comment>
<keyword evidence="2" id="KW-1185">Reference proteome</keyword>
<dbReference type="Proteomes" id="UP000582016">
    <property type="component" value="Unassembled WGS sequence"/>
</dbReference>
<gene>
    <name evidence="1" type="ORF">FPHYL_14113</name>
</gene>
<dbReference type="OrthoDB" id="5102942at2759"/>
<accession>A0A8H5I9I0</accession>
<proteinExistence type="predicted"/>
<sequence length="130" mass="14605">MLRNSLPTGSFSQFPTEFRLAPRSTITQLSRRTFANTVTAYARECPEADAFVAAIERLPTAFKTPVDGENDGRNAKFPPTNFNSINWLARNAVRTISQGPVRRGVAQATPQKRRMTSWRRVQSGILRHLS</sequence>